<keyword evidence="11" id="KW-1185">Reference proteome</keyword>
<protein>
    <recommendedName>
        <fullName evidence="12">Cytochrome P450 302a1, mitochondrial</fullName>
    </recommendedName>
</protein>
<dbReference type="GO" id="GO:0020037">
    <property type="term" value="F:heme binding"/>
    <property type="evidence" value="ECO:0007669"/>
    <property type="project" value="InterPro"/>
</dbReference>
<dbReference type="GO" id="GO:0005506">
    <property type="term" value="F:iron ion binding"/>
    <property type="evidence" value="ECO:0007669"/>
    <property type="project" value="InterPro"/>
</dbReference>
<evidence type="ECO:0008006" key="12">
    <source>
        <dbReference type="Google" id="ProtNLM"/>
    </source>
</evidence>
<evidence type="ECO:0000256" key="5">
    <source>
        <dbReference type="ARBA" id="ARBA00023002"/>
    </source>
</evidence>
<dbReference type="Proteomes" id="UP000789390">
    <property type="component" value="Unassembled WGS sequence"/>
</dbReference>
<evidence type="ECO:0000313" key="11">
    <source>
        <dbReference type="Proteomes" id="UP000789390"/>
    </source>
</evidence>
<evidence type="ECO:0000256" key="9">
    <source>
        <dbReference type="RuleBase" id="RU000461"/>
    </source>
</evidence>
<dbReference type="PRINTS" id="PR00463">
    <property type="entry name" value="EP450I"/>
</dbReference>
<evidence type="ECO:0000256" key="3">
    <source>
        <dbReference type="ARBA" id="ARBA00022617"/>
    </source>
</evidence>
<evidence type="ECO:0000256" key="4">
    <source>
        <dbReference type="ARBA" id="ARBA00022723"/>
    </source>
</evidence>
<dbReference type="PANTHER" id="PTHR24279:SF120">
    <property type="entry name" value="CYTOCHROME P450"/>
    <property type="match status" value="1"/>
</dbReference>
<dbReference type="PRINTS" id="PR00385">
    <property type="entry name" value="P450"/>
</dbReference>
<keyword evidence="6 8" id="KW-0408">Iron</keyword>
<comment type="caution">
    <text evidence="10">The sequence shown here is derived from an EMBL/GenBank/DDBJ whole genome shotgun (WGS) entry which is preliminary data.</text>
</comment>
<evidence type="ECO:0000256" key="2">
    <source>
        <dbReference type="ARBA" id="ARBA00010617"/>
    </source>
</evidence>
<dbReference type="FunFam" id="1.10.630.10:FF:000006">
    <property type="entry name" value="Cytochrome P450 302a1, mitochondrial"/>
    <property type="match status" value="1"/>
</dbReference>
<evidence type="ECO:0000256" key="6">
    <source>
        <dbReference type="ARBA" id="ARBA00023004"/>
    </source>
</evidence>
<comment type="cofactor">
    <cofactor evidence="1 8">
        <name>heme</name>
        <dbReference type="ChEBI" id="CHEBI:30413"/>
    </cofactor>
</comment>
<dbReference type="InterPro" id="IPR017972">
    <property type="entry name" value="Cyt_P450_CS"/>
</dbReference>
<keyword evidence="7 9" id="KW-0503">Monooxygenase</keyword>
<dbReference type="GO" id="GO:0004497">
    <property type="term" value="F:monooxygenase activity"/>
    <property type="evidence" value="ECO:0007669"/>
    <property type="project" value="UniProtKB-KW"/>
</dbReference>
<accession>A0A8J2RQ49</accession>
<proteinExistence type="inferred from homology"/>
<comment type="similarity">
    <text evidence="2 9">Belongs to the cytochrome P450 family.</text>
</comment>
<name>A0A8J2RQ49_9CRUS</name>
<dbReference type="PANTHER" id="PTHR24279">
    <property type="entry name" value="CYTOCHROME P450"/>
    <property type="match status" value="1"/>
</dbReference>
<gene>
    <name evidence="10" type="ORF">DGAL_LOCUS8906</name>
</gene>
<evidence type="ECO:0000313" key="10">
    <source>
        <dbReference type="EMBL" id="CAH0105835.1"/>
    </source>
</evidence>
<dbReference type="Gene3D" id="1.10.630.10">
    <property type="entry name" value="Cytochrome P450"/>
    <property type="match status" value="1"/>
</dbReference>
<dbReference type="AlphaFoldDB" id="A0A8J2RQ49"/>
<dbReference type="InterPro" id="IPR050479">
    <property type="entry name" value="CYP11_CYP27_families"/>
</dbReference>
<dbReference type="SUPFAM" id="SSF48264">
    <property type="entry name" value="Cytochrome P450"/>
    <property type="match status" value="1"/>
</dbReference>
<dbReference type="InterPro" id="IPR036396">
    <property type="entry name" value="Cyt_P450_sf"/>
</dbReference>
<dbReference type="InterPro" id="IPR002401">
    <property type="entry name" value="Cyt_P450_E_grp-I"/>
</dbReference>
<feature type="binding site" description="axial binding residue" evidence="8">
    <location>
        <position position="477"/>
    </location>
    <ligand>
        <name>heme</name>
        <dbReference type="ChEBI" id="CHEBI:30413"/>
    </ligand>
    <ligandPart>
        <name>Fe</name>
        <dbReference type="ChEBI" id="CHEBI:18248"/>
    </ligandPart>
</feature>
<dbReference type="GO" id="GO:0016705">
    <property type="term" value="F:oxidoreductase activity, acting on paired donors, with incorporation or reduction of molecular oxygen"/>
    <property type="evidence" value="ECO:0007669"/>
    <property type="project" value="InterPro"/>
</dbReference>
<dbReference type="PROSITE" id="PS00086">
    <property type="entry name" value="CYTOCHROME_P450"/>
    <property type="match status" value="1"/>
</dbReference>
<dbReference type="EMBL" id="CAKKLH010000201">
    <property type="protein sequence ID" value="CAH0105835.1"/>
    <property type="molecule type" value="Genomic_DNA"/>
</dbReference>
<dbReference type="OrthoDB" id="3945418at2759"/>
<reference evidence="10" key="1">
    <citation type="submission" date="2021-11" db="EMBL/GenBank/DDBJ databases">
        <authorList>
            <person name="Schell T."/>
        </authorList>
    </citation>
    <scope>NUCLEOTIDE SEQUENCE</scope>
    <source>
        <strain evidence="10">M5</strain>
    </source>
</reference>
<evidence type="ECO:0000256" key="7">
    <source>
        <dbReference type="ARBA" id="ARBA00023033"/>
    </source>
</evidence>
<sequence length="531" mass="61331">MLVKQLSWSIYLPSQICGTWQCVDKKVYSFSQSKHIHNCPHQFPTSDSTKETKSFSLIPGPKPLPVVGNIWRYAIGEYSFDQLHVTGLKKYLQFGPIVREEILPGVNLLLLYRPEDIERMYQVEGRYPSRRSHTALEFYRLQRPHIYKSGGLLPTNGPEWHRLRQAFQRPLNMTENIRQYIPGIDNISCEFTEQIATSIKNNKKSADFLEDLSKIFLEFIGLVTFDTRLGSLLPGLTVDSCPNKLIQAASDTNSEILRTDNGLQFWRKWNTPAFKKISRSQEYFERVALEFVNAKNAELRSRNDQDQSQKTLLEVFLTSKDLDVKDVVTMVSDMLLAGIDTSSYSMSFILYHLAKNPAKQEKVYEEVNRFLPKFSNIITQDILAELKYLKAAVKESFRLNPISIGVGRILPEDATFSGYHCPKNTILVSQNQVSCKLECYFKNSLQFIPERWIKGDPEHEKTHPYLVLPFGHGPRACIARRLAEQNMYILLARLVKRFHIEWNGAELDVRSQLINRPDGPLKFSFTERTDY</sequence>
<evidence type="ECO:0000256" key="1">
    <source>
        <dbReference type="ARBA" id="ARBA00001971"/>
    </source>
</evidence>
<keyword evidence="5 9" id="KW-0560">Oxidoreductase</keyword>
<dbReference type="Pfam" id="PF00067">
    <property type="entry name" value="p450"/>
    <property type="match status" value="1"/>
</dbReference>
<keyword evidence="3 8" id="KW-0349">Heme</keyword>
<evidence type="ECO:0000256" key="8">
    <source>
        <dbReference type="PIRSR" id="PIRSR602401-1"/>
    </source>
</evidence>
<keyword evidence="4 8" id="KW-0479">Metal-binding</keyword>
<dbReference type="CDD" id="cd11054">
    <property type="entry name" value="CYP24A1-like"/>
    <property type="match status" value="1"/>
</dbReference>
<organism evidence="10 11">
    <name type="scientific">Daphnia galeata</name>
    <dbReference type="NCBI Taxonomy" id="27404"/>
    <lineage>
        <taxon>Eukaryota</taxon>
        <taxon>Metazoa</taxon>
        <taxon>Ecdysozoa</taxon>
        <taxon>Arthropoda</taxon>
        <taxon>Crustacea</taxon>
        <taxon>Branchiopoda</taxon>
        <taxon>Diplostraca</taxon>
        <taxon>Cladocera</taxon>
        <taxon>Anomopoda</taxon>
        <taxon>Daphniidae</taxon>
        <taxon>Daphnia</taxon>
    </lineage>
</organism>
<dbReference type="InterPro" id="IPR001128">
    <property type="entry name" value="Cyt_P450"/>
</dbReference>